<dbReference type="InterPro" id="IPR033114">
    <property type="entry name" value="HNH_CAS9"/>
</dbReference>
<keyword evidence="5 13" id="KW-0255">Endonuclease</keyword>
<dbReference type="InterPro" id="IPR036397">
    <property type="entry name" value="RNaseH_sf"/>
</dbReference>
<keyword evidence="6 13" id="KW-0378">Hydrolase</keyword>
<comment type="domain">
    <text evidence="13">Has 2 endonuclease domains. The discontinuous RuvC-like domain cleaves the target DNA noncomplementary to crRNA while the HNH nuclease domain cleaves the target DNA complementary to crRNA.</text>
</comment>
<sequence length="1140" mass="133637">MKNMTKVNVGLDVGISSAGWSVINAETNQILESGVRLFSGSDADENVNRRNQRQGRRLFRRRKLRIQEAKKYLENVFQLKDIEPKDEWNPYEIRVRALNEKVSKEELSIALLNIVKHRGISYELEDVTDEEGTNTQSFQSGLDYNRRLLKTKTVGEIQYDRLQKYGQVRGQIQTEDGLLINIFPTKNYVEEVERILETQKKYHPEIDDVFIEKIISFVTRKREYFVGPGNEKSRTDYGIYRENGETLDNLFEILIGKDKFYPEEYRAAGSSYTAQIFNLLNDLNNLRIPTTEDHHLTKAQKEEIITELKNTSRLSGGMLKLISKVTKAPKEEISGYRKDEKDKPDLHSLAYYRKQKNMLEKEGIQIADFSEELLDELATMMTLNTEPGEIRKQLNKITNQYDILTPEVIEVLVKNHTAFVATSNHKWHRFSLKLMKEFIPELLETSKEQSTILCERGFIQNRASYLDENHHFNYAELRENLYNPVVRKSTCEMLKVFTAIQEKYPNIQNVIVELPRETNEDEQKRKIKKINDNNAKRKKEILKEAQAQSGLSEEALEEKLLKTKGLYLKLMLWYEQEGKCVYSGQEIPLSDLLQNKGGYEVDHIIPISISFDDRLCNKVLVRQQLNSQKSNQTPFEYMTTHTDGHLSFHELKELVGKNKRFSKEKRELLLAEIYSNDIETRKRFINRNLVDTSYTARIVLNALQQYKKENQLSMNVSVVRGAMTNILRKKVKLDKTRETFHHHAIDASLMAVIPNIEFFKERKEWLPKSANEEVVEVEVSEEETMPEKEFKVKMRLPESFIQDVQILQRNSFAKEEVSGPQTRERNLKIKFSHQVDQKMNRKVADDTIYGTRQAQLGKDKKEETYVIGKIKDIYNYDEYVRFKKRYDKNKESFLMYHHDPQTFEKLEEILAQYPEYIEDEKGKKKKVSPFALYREENGPVTKYAKKNNGPVIKQLKYYDSKLNRKIDISHKYSTKNRQVVLQSLKPYRTDVYRNQDTGEYTLVGIDQNDGKFVNGHYGIPKSRYEEIKANNKLSEHDEFVFSLYKNSMVKVIDENGESIVVRYLSRSMPNRKNNAEIKPVEKYQFEDGEVVPVYGKCRKQMQTVFVKKGWTLLKGNTDILGNTYFVEKESENPKKMIDDK</sequence>
<dbReference type="NCBIfam" id="TIGR01865">
    <property type="entry name" value="cas_Csn1"/>
    <property type="match status" value="1"/>
</dbReference>
<dbReference type="Gene3D" id="3.30.420.10">
    <property type="entry name" value="Ribonuclease H-like superfamily/Ribonuclease H"/>
    <property type="match status" value="2"/>
</dbReference>
<dbReference type="PATRIC" id="fig|1234409.3.peg.611"/>
<dbReference type="Pfam" id="PF13395">
    <property type="entry name" value="HNH_4"/>
    <property type="match status" value="1"/>
</dbReference>
<evidence type="ECO:0000256" key="6">
    <source>
        <dbReference type="ARBA" id="ARBA00022801"/>
    </source>
</evidence>
<evidence type="ECO:0000256" key="3">
    <source>
        <dbReference type="ARBA" id="ARBA00022722"/>
    </source>
</evidence>
<protein>
    <recommendedName>
        <fullName evidence="13">CRISPR-associated endonuclease Cas9</fullName>
        <ecNumber evidence="13">3.1.-.-</ecNumber>
    </recommendedName>
</protein>
<accession>K8Z8F3</accession>
<comment type="caution">
    <text evidence="15">The sequence shown here is derived from an EMBL/GenBank/DDBJ whole genome shotgun (WGS) entry which is preliminary data.</text>
</comment>
<feature type="domain" description="HNH Cas9-type" evidence="14">
    <location>
        <begin position="520"/>
        <end position="689"/>
    </location>
</feature>
<dbReference type="OrthoDB" id="9757607at2"/>
<dbReference type="GO" id="GO:0043571">
    <property type="term" value="P:maintenance of CRISPR repeat elements"/>
    <property type="evidence" value="ECO:0007669"/>
    <property type="project" value="UniProtKB-UniRule"/>
</dbReference>
<comment type="similarity">
    <text evidence="13">Belongs to the CRISPR-associated Cas9 family.</text>
</comment>
<evidence type="ECO:0000256" key="9">
    <source>
        <dbReference type="ARBA" id="ARBA00023118"/>
    </source>
</evidence>
<keyword evidence="16" id="KW-1185">Reference proteome</keyword>
<keyword evidence="9 13" id="KW-0051">Antiviral defense</keyword>
<keyword evidence="8 13" id="KW-0694">RNA-binding</keyword>
<feature type="binding site" evidence="13">
    <location>
        <position position="513"/>
    </location>
    <ligand>
        <name>Mg(2+)</name>
        <dbReference type="ChEBI" id="CHEBI:18420"/>
        <label>1</label>
    </ligand>
</feature>
<feature type="binding site" evidence="13">
    <location>
        <position position="517"/>
    </location>
    <ligand>
        <name>Mg(2+)</name>
        <dbReference type="ChEBI" id="CHEBI:18420"/>
        <label>2</label>
    </ligand>
</feature>
<feature type="binding site" evidence="13">
    <location>
        <position position="517"/>
    </location>
    <ligand>
        <name>Mg(2+)</name>
        <dbReference type="ChEBI" id="CHEBI:18420"/>
        <label>1</label>
    </ligand>
</feature>
<gene>
    <name evidence="13" type="primary">cas9</name>
    <name evidence="15" type="ORF">C683_0660</name>
</gene>
<evidence type="ECO:0000256" key="2">
    <source>
        <dbReference type="ARBA" id="ARBA00005244"/>
    </source>
</evidence>
<organism evidence="15 16">
    <name type="scientific">Catellicoccus marimammalium M35/04/3</name>
    <dbReference type="NCBI Taxonomy" id="1234409"/>
    <lineage>
        <taxon>Bacteria</taxon>
        <taxon>Bacillati</taxon>
        <taxon>Bacillota</taxon>
        <taxon>Bacilli</taxon>
        <taxon>Lactobacillales</taxon>
        <taxon>Enterococcaceae</taxon>
        <taxon>Catellicoccus</taxon>
    </lineage>
</organism>
<dbReference type="InterPro" id="IPR028629">
    <property type="entry name" value="Cas9"/>
</dbReference>
<dbReference type="GO" id="GO:0051607">
    <property type="term" value="P:defense response to virus"/>
    <property type="evidence" value="ECO:0007669"/>
    <property type="project" value="UniProtKB-UniRule"/>
</dbReference>
<dbReference type="Pfam" id="PF18061">
    <property type="entry name" value="CRISPR_Cas9_WED"/>
    <property type="match status" value="1"/>
</dbReference>
<evidence type="ECO:0000256" key="13">
    <source>
        <dbReference type="HAMAP-Rule" id="MF_01480"/>
    </source>
</evidence>
<dbReference type="RefSeq" id="WP_009489992.1">
    <property type="nucleotide sequence ID" value="NZ_AMYT01000017.1"/>
</dbReference>
<evidence type="ECO:0000256" key="10">
    <source>
        <dbReference type="ARBA" id="ARBA00023125"/>
    </source>
</evidence>
<proteinExistence type="inferred from homology"/>
<dbReference type="Gene3D" id="1.10.30.50">
    <property type="match status" value="1"/>
</dbReference>
<dbReference type="eggNOG" id="COG3513">
    <property type="taxonomic scope" value="Bacteria"/>
</dbReference>
<dbReference type="EMBL" id="AMYT01000017">
    <property type="protein sequence ID" value="EKU27329.1"/>
    <property type="molecule type" value="Genomic_DNA"/>
</dbReference>
<dbReference type="InterPro" id="IPR003615">
    <property type="entry name" value="HNH_nuc"/>
</dbReference>
<dbReference type="GO" id="GO:0004519">
    <property type="term" value="F:endonuclease activity"/>
    <property type="evidence" value="ECO:0007669"/>
    <property type="project" value="UniProtKB-UniRule"/>
</dbReference>
<dbReference type="STRING" id="1234409.C683_0660"/>
<dbReference type="InterPro" id="IPR041383">
    <property type="entry name" value="RuvC_III"/>
</dbReference>
<feature type="binding site" evidence="13">
    <location>
        <position position="743"/>
    </location>
    <ligand>
        <name>Mg(2+)</name>
        <dbReference type="ChEBI" id="CHEBI:18420"/>
        <label>2</label>
    </ligand>
</feature>
<evidence type="ECO:0000256" key="4">
    <source>
        <dbReference type="ARBA" id="ARBA00022723"/>
    </source>
</evidence>
<dbReference type="Pfam" id="PF18070">
    <property type="entry name" value="Cas9_PI2"/>
    <property type="match status" value="1"/>
</dbReference>
<keyword evidence="3 13" id="KW-0540">Nuclease</keyword>
<comment type="function">
    <text evidence="13">CRISPR (clustered regularly interspaced short palindromic repeat) is an adaptive immune system that provides protection against mobile genetic elements (viruses, transposable elements and conjugative plasmids). CRISPR clusters contain spacers, sequences complementary to antecedent mobile elements, and target invading nucleic acids. CRISPR clusters are transcribed and processed into CRISPR RNA (crRNA). In type II CRISPR systems correct processing of pre-crRNA requires a trans-encoded small RNA (tracrRNA), endogenous ribonuclease 3 (rnc) and this protein. The tracrRNA serves as a guide for ribonuclease 3-aided processing of pre-crRNA. Subsequently Cas9/crRNA/tracrRNA endonucleolytically cleaves linear or circular dsDNA target complementary to the spacer; Cas9 is inactive in the absence of the 2 guide RNAs (gRNA). Cas9 recognizes the protospacer adjacent motif (PAM) in the CRISPR repeat sequences to help distinguish self versus nonself, as targets within the bacterial CRISPR locus do not have PAMs. PAM recognition is also required for catalytic activity.</text>
</comment>
<dbReference type="GO" id="GO:0003677">
    <property type="term" value="F:DNA binding"/>
    <property type="evidence" value="ECO:0007669"/>
    <property type="project" value="UniProtKB-UniRule"/>
</dbReference>
<feature type="binding site" evidence="13">
    <location>
        <position position="12"/>
    </location>
    <ligand>
        <name>Mg(2+)</name>
        <dbReference type="ChEBI" id="CHEBI:18420"/>
        <label>1</label>
    </ligand>
</feature>
<feature type="binding site" evidence="13">
    <location>
        <position position="12"/>
    </location>
    <ligand>
        <name>Mg(2+)</name>
        <dbReference type="ChEBI" id="CHEBI:18420"/>
        <label>2</label>
    </ligand>
</feature>
<dbReference type="HAMAP" id="MF_01480">
    <property type="entry name" value="Cas9"/>
    <property type="match status" value="1"/>
</dbReference>
<dbReference type="Pfam" id="PF18541">
    <property type="entry name" value="RuvC_III"/>
    <property type="match status" value="1"/>
</dbReference>
<comment type="similarity">
    <text evidence="2">Belongs to the CRISPR-associated protein Cas9 family. Subtype II-A subfamily.</text>
</comment>
<comment type="subunit">
    <text evidence="12 13">Monomer. Binds crRNA and tracrRNA.</text>
</comment>
<evidence type="ECO:0000256" key="8">
    <source>
        <dbReference type="ARBA" id="ARBA00022884"/>
    </source>
</evidence>
<keyword evidence="11" id="KW-0464">Manganese</keyword>
<reference evidence="15 16" key="1">
    <citation type="journal article" date="2013" name="Genome Announc.">
        <title>Draft Genome Sequence of Catellicoccus marimammalium, a Novel Species Commonly Found in Gull Feces.</title>
        <authorList>
            <person name="Weigand M.R."/>
            <person name="Ryu H."/>
            <person name="Bozcek L."/>
            <person name="Konstantinidis K.T."/>
            <person name="Santo Domingo J.W."/>
        </authorList>
    </citation>
    <scope>NUCLEOTIDE SEQUENCE [LARGE SCALE GENOMIC DNA]</scope>
    <source>
        <strain evidence="15 16">M35/04/3</strain>
    </source>
</reference>
<evidence type="ECO:0000256" key="1">
    <source>
        <dbReference type="ARBA" id="ARBA00001946"/>
    </source>
</evidence>
<dbReference type="GO" id="GO:0003723">
    <property type="term" value="F:RNA binding"/>
    <property type="evidence" value="ECO:0007669"/>
    <property type="project" value="UniProtKB-UniRule"/>
</dbReference>
<evidence type="ECO:0000256" key="11">
    <source>
        <dbReference type="ARBA" id="ARBA00023211"/>
    </source>
</evidence>
<dbReference type="Proteomes" id="UP000016057">
    <property type="component" value="Unassembled WGS sequence"/>
</dbReference>
<keyword evidence="4 13" id="KW-0479">Metal-binding</keyword>
<name>K8Z8F3_9ENTE</name>
<dbReference type="InterPro" id="IPR040555">
    <property type="entry name" value="Cas9_PI2"/>
</dbReference>
<feature type="active site" description="For RuvC-like nuclease domain" evidence="13">
    <location>
        <position position="12"/>
    </location>
</feature>
<evidence type="ECO:0000313" key="15">
    <source>
        <dbReference type="EMBL" id="EKU27329.1"/>
    </source>
</evidence>
<dbReference type="AlphaFoldDB" id="K8Z8F3"/>
<dbReference type="GO" id="GO:0046872">
    <property type="term" value="F:metal ion binding"/>
    <property type="evidence" value="ECO:0007669"/>
    <property type="project" value="UniProtKB-UniRule"/>
</dbReference>
<keyword evidence="7 13" id="KW-0460">Magnesium</keyword>
<dbReference type="EC" id="3.1.-.-" evidence="13"/>
<dbReference type="GO" id="GO:0016787">
    <property type="term" value="F:hydrolase activity"/>
    <property type="evidence" value="ECO:0007669"/>
    <property type="project" value="UniProtKB-KW"/>
</dbReference>
<feature type="active site" description="Proton acceptor for HNH nuclease domain" evidence="13">
    <location>
        <position position="603"/>
    </location>
</feature>
<evidence type="ECO:0000256" key="5">
    <source>
        <dbReference type="ARBA" id="ARBA00022759"/>
    </source>
</evidence>
<evidence type="ECO:0000313" key="16">
    <source>
        <dbReference type="Proteomes" id="UP000016057"/>
    </source>
</evidence>
<dbReference type="InterPro" id="IPR040656">
    <property type="entry name" value="Cas9_WED_dom"/>
</dbReference>
<keyword evidence="10 13" id="KW-0238">DNA-binding</keyword>
<evidence type="ECO:0000256" key="7">
    <source>
        <dbReference type="ARBA" id="ARBA00022842"/>
    </source>
</evidence>
<comment type="cofactor">
    <cofactor evidence="1 13">
        <name>Mg(2+)</name>
        <dbReference type="ChEBI" id="CHEBI:18420"/>
    </cofactor>
</comment>
<evidence type="ECO:0000256" key="12">
    <source>
        <dbReference type="ARBA" id="ARBA00046380"/>
    </source>
</evidence>
<dbReference type="PROSITE" id="PS51749">
    <property type="entry name" value="HNH_CAS9"/>
    <property type="match status" value="1"/>
</dbReference>
<evidence type="ECO:0000259" key="14">
    <source>
        <dbReference type="PROSITE" id="PS51749"/>
    </source>
</evidence>